<dbReference type="AlphaFoldDB" id="A0A2A5X0D7"/>
<dbReference type="Proteomes" id="UP000219327">
    <property type="component" value="Unassembled WGS sequence"/>
</dbReference>
<keyword evidence="6" id="KW-0067">ATP-binding</keyword>
<keyword evidence="4" id="KW-0547">Nucleotide-binding</keyword>
<comment type="caution">
    <text evidence="8">The sequence shown here is derived from an EMBL/GenBank/DDBJ whole genome shotgun (WGS) entry which is preliminary data.</text>
</comment>
<dbReference type="Gene3D" id="3.30.230.10">
    <property type="match status" value="1"/>
</dbReference>
<dbReference type="GO" id="GO:0004631">
    <property type="term" value="F:phosphomevalonate kinase activity"/>
    <property type="evidence" value="ECO:0007669"/>
    <property type="project" value="UniProtKB-EC"/>
</dbReference>
<evidence type="ECO:0000259" key="7">
    <source>
        <dbReference type="Pfam" id="PF00288"/>
    </source>
</evidence>
<evidence type="ECO:0000256" key="2">
    <source>
        <dbReference type="ARBA" id="ARBA00012958"/>
    </source>
</evidence>
<dbReference type="EC" id="2.7.4.2" evidence="2"/>
<evidence type="ECO:0000256" key="1">
    <source>
        <dbReference type="ARBA" id="ARBA00005017"/>
    </source>
</evidence>
<protein>
    <recommendedName>
        <fullName evidence="2">phosphomevalonate kinase</fullName>
        <ecNumber evidence="2">2.7.4.2</ecNumber>
    </recommendedName>
</protein>
<dbReference type="EMBL" id="NTKD01000002">
    <property type="protein sequence ID" value="PDH41917.1"/>
    <property type="molecule type" value="Genomic_DNA"/>
</dbReference>
<reference evidence="8 9" key="1">
    <citation type="submission" date="2017-08" db="EMBL/GenBank/DDBJ databases">
        <title>Fine stratification of microbial communities through a metagenomic profile of the photic zone.</title>
        <authorList>
            <person name="Haro-Moreno J.M."/>
            <person name="Lopez-Perez M."/>
            <person name="De La Torre J."/>
            <person name="Picazo A."/>
            <person name="Camacho A."/>
            <person name="Rodriguez-Valera F."/>
        </authorList>
    </citation>
    <scope>NUCLEOTIDE SEQUENCE [LARGE SCALE GENOMIC DNA]</scope>
    <source>
        <strain evidence="8">MED-G24</strain>
    </source>
</reference>
<keyword evidence="3" id="KW-0808">Transferase</keyword>
<feature type="domain" description="GHMP kinase N-terminal" evidence="7">
    <location>
        <begin position="101"/>
        <end position="156"/>
    </location>
</feature>
<dbReference type="InterPro" id="IPR020568">
    <property type="entry name" value="Ribosomal_Su5_D2-typ_SF"/>
</dbReference>
<comment type="pathway">
    <text evidence="1">Isoprenoid biosynthesis; isopentenyl diphosphate biosynthesis via mevalonate pathway; isopentenyl diphosphate from (R)-mevalonate: step 2/3.</text>
</comment>
<dbReference type="InterPro" id="IPR014721">
    <property type="entry name" value="Ribsml_uS5_D2-typ_fold_subgr"/>
</dbReference>
<proteinExistence type="predicted"/>
<dbReference type="SUPFAM" id="SSF54211">
    <property type="entry name" value="Ribosomal protein S5 domain 2-like"/>
    <property type="match status" value="1"/>
</dbReference>
<dbReference type="InterPro" id="IPR036554">
    <property type="entry name" value="GHMP_kinase_C_sf"/>
</dbReference>
<name>A0A2A5X0D7_9GAMM</name>
<dbReference type="Pfam" id="PF00288">
    <property type="entry name" value="GHMP_kinases_N"/>
    <property type="match status" value="1"/>
</dbReference>
<dbReference type="GO" id="GO:0005524">
    <property type="term" value="F:ATP binding"/>
    <property type="evidence" value="ECO:0007669"/>
    <property type="project" value="UniProtKB-KW"/>
</dbReference>
<gene>
    <name evidence="8" type="ORF">CNE99_00870</name>
</gene>
<evidence type="ECO:0000256" key="6">
    <source>
        <dbReference type="ARBA" id="ARBA00022840"/>
    </source>
</evidence>
<keyword evidence="5" id="KW-0418">Kinase</keyword>
<sequence>MILSSAPGKLFLSGEYAVMEGAPALVMPVSQRAIVSREEGDDWRTRADRDLALPYHEIPLVKSVCDELSRRNLSFTEPEGGLCLDTRAFFTKTEVYHEVTKLGLGGSAALTVALLKALFPKPANWSQYEYLVLAMACHQRFQGGLGSGADVTVAVLDDLVRFRIAEEPVTARLPSGLAFGFVWTGRGAGTVSYLDRMQQFKVSDPGQYKALMHPLIPIATDLSRPGIGEDAFRRGIAEMDSCLNALSERSTGFYTDIHVELRDLVTRSGGVYKPSGAGGGDFGMVVATDADHLKELNEMLAATGFRADLVSTDRFMQETE</sequence>
<evidence type="ECO:0000256" key="4">
    <source>
        <dbReference type="ARBA" id="ARBA00022741"/>
    </source>
</evidence>
<dbReference type="InterPro" id="IPR035102">
    <property type="entry name" value="Phosphomevalonate_kinase"/>
</dbReference>
<dbReference type="InterPro" id="IPR006204">
    <property type="entry name" value="GHMP_kinase_N_dom"/>
</dbReference>
<accession>A0A2A5X0D7</accession>
<dbReference type="SUPFAM" id="SSF55060">
    <property type="entry name" value="GHMP Kinase, C-terminal domain"/>
    <property type="match status" value="1"/>
</dbReference>
<evidence type="ECO:0000313" key="9">
    <source>
        <dbReference type="Proteomes" id="UP000219327"/>
    </source>
</evidence>
<dbReference type="PRINTS" id="PR00959">
    <property type="entry name" value="MEVGALKINASE"/>
</dbReference>
<evidence type="ECO:0000256" key="5">
    <source>
        <dbReference type="ARBA" id="ARBA00022777"/>
    </source>
</evidence>
<dbReference type="PANTHER" id="PTHR31814">
    <property type="match status" value="1"/>
</dbReference>
<evidence type="ECO:0000313" key="8">
    <source>
        <dbReference type="EMBL" id="PDH41917.1"/>
    </source>
</evidence>
<dbReference type="Gene3D" id="3.30.70.890">
    <property type="entry name" value="GHMP kinase, C-terminal domain"/>
    <property type="match status" value="1"/>
</dbReference>
<organism evidence="8 9">
    <name type="scientific">OM182 bacterium MED-G24</name>
    <dbReference type="NCBI Taxonomy" id="1986255"/>
    <lineage>
        <taxon>Bacteria</taxon>
        <taxon>Pseudomonadati</taxon>
        <taxon>Pseudomonadota</taxon>
        <taxon>Gammaproteobacteria</taxon>
        <taxon>OMG group</taxon>
        <taxon>OM182 clade</taxon>
    </lineage>
</organism>
<dbReference type="PANTHER" id="PTHR31814:SF2">
    <property type="entry name" value="PHOSPHOMEVALONATE KINASE"/>
    <property type="match status" value="1"/>
</dbReference>
<evidence type="ECO:0000256" key="3">
    <source>
        <dbReference type="ARBA" id="ARBA00022679"/>
    </source>
</evidence>